<organism evidence="2 3">
    <name type="scientific">Paenibacillus riograndensis</name>
    <dbReference type="NCBI Taxonomy" id="483937"/>
    <lineage>
        <taxon>Bacteria</taxon>
        <taxon>Bacillati</taxon>
        <taxon>Bacillota</taxon>
        <taxon>Bacilli</taxon>
        <taxon>Bacillales</taxon>
        <taxon>Paenibacillaceae</taxon>
        <taxon>Paenibacillus</taxon>
        <taxon>Paenibacillus sonchi group</taxon>
    </lineage>
</organism>
<evidence type="ECO:0000256" key="1">
    <source>
        <dbReference type="SAM" id="Coils"/>
    </source>
</evidence>
<dbReference type="RefSeq" id="WP_060862946.1">
    <property type="nucleotide sequence ID" value="NZ_LIRB01000146.1"/>
</dbReference>
<evidence type="ECO:0008006" key="4">
    <source>
        <dbReference type="Google" id="ProtNLM"/>
    </source>
</evidence>
<dbReference type="OrthoDB" id="2625533at2"/>
<name>A0A132TJT4_9BACL</name>
<protein>
    <recommendedName>
        <fullName evidence="4">Copper amine oxidase-like N-terminal domain-containing protein</fullName>
    </recommendedName>
</protein>
<comment type="caution">
    <text evidence="2">The sequence shown here is derived from an EMBL/GenBank/DDBJ whole genome shotgun (WGS) entry which is preliminary data.</text>
</comment>
<gene>
    <name evidence="2" type="ORF">AMQ84_27280</name>
</gene>
<feature type="coiled-coil region" evidence="1">
    <location>
        <begin position="170"/>
        <end position="197"/>
    </location>
</feature>
<keyword evidence="3" id="KW-1185">Reference proteome</keyword>
<dbReference type="Proteomes" id="UP000070475">
    <property type="component" value="Unassembled WGS sequence"/>
</dbReference>
<dbReference type="AlphaFoldDB" id="A0A132TJT4"/>
<dbReference type="EMBL" id="LIRB01000146">
    <property type="protein sequence ID" value="KWX71627.1"/>
    <property type="molecule type" value="Genomic_DNA"/>
</dbReference>
<accession>A0A132TJT4</accession>
<keyword evidence="1" id="KW-0175">Coiled coil</keyword>
<sequence>MKKFGMLVIGIVIGATITLSPQIYGAGAKLLGSKVDNTLDIKLNGSSIGQGAVINGTSYLPVRSAANALGLEVSVDSNQVNLSGNSSEENAKIAQEQQAEMDKATKISELKIFIEASQKKIKSKEAIIASGEKTVLSYKEKVEYLNSTGIGDQVTRDTTNKAYTDAQAALEANKSALAAEQKNLADLQAQLAELQGQ</sequence>
<reference evidence="2 3" key="1">
    <citation type="submission" date="2015-08" db="EMBL/GenBank/DDBJ databases">
        <title>Genomes of Paenibacillus riograndensis.</title>
        <authorList>
            <person name="Sant'Anna F.H."/>
            <person name="Souza R."/>
            <person name="Ambrosini A."/>
            <person name="Bach E."/>
            <person name="Fernandes G."/>
            <person name="Balsanelli E."/>
            <person name="Baura V.A."/>
            <person name="Pedrosa F.O."/>
            <person name="Souza E.M."/>
            <person name="Passaglia L."/>
        </authorList>
    </citation>
    <scope>NUCLEOTIDE SEQUENCE [LARGE SCALE GENOMIC DNA]</scope>
    <source>
        <strain evidence="2 3">CAS34</strain>
    </source>
</reference>
<dbReference type="PATRIC" id="fig|483937.3.peg.4289"/>
<evidence type="ECO:0000313" key="3">
    <source>
        <dbReference type="Proteomes" id="UP000070475"/>
    </source>
</evidence>
<proteinExistence type="predicted"/>
<evidence type="ECO:0000313" key="2">
    <source>
        <dbReference type="EMBL" id="KWX71627.1"/>
    </source>
</evidence>